<keyword evidence="4" id="KW-1185">Reference proteome</keyword>
<dbReference type="AlphaFoldDB" id="A0AAP0RF68"/>
<comment type="caution">
    <text evidence="3">The sequence shown here is derived from an EMBL/GenBank/DDBJ whole genome shotgun (WGS) entry which is preliminary data.</text>
</comment>
<reference evidence="3 4" key="1">
    <citation type="journal article" date="2024" name="Plant J.">
        <title>Genome sequences and population genomics reveal climatic adaptation and genomic divergence between two closely related sweetgum species.</title>
        <authorList>
            <person name="Xu W.Q."/>
            <person name="Ren C.Q."/>
            <person name="Zhang X.Y."/>
            <person name="Comes H.P."/>
            <person name="Liu X.H."/>
            <person name="Li Y.G."/>
            <person name="Kettle C.J."/>
            <person name="Jalonen R."/>
            <person name="Gaisberger H."/>
            <person name="Ma Y.Z."/>
            <person name="Qiu Y.X."/>
        </authorList>
    </citation>
    <scope>NUCLEOTIDE SEQUENCE [LARGE SCALE GENOMIC DNA]</scope>
    <source>
        <strain evidence="3">Hangzhou</strain>
    </source>
</reference>
<evidence type="ECO:0000313" key="4">
    <source>
        <dbReference type="Proteomes" id="UP001415857"/>
    </source>
</evidence>
<feature type="region of interest" description="Disordered" evidence="1">
    <location>
        <begin position="1"/>
        <end position="20"/>
    </location>
</feature>
<sequence>MLSRQLGGNRSFATSTTPKMKLSAPNVDAAHTDHPKSWAVKGEFAPVYMVMGMLLVAMSIGAHTAKQQLVHSPSVRVSKKRRKSIPEVEDPDRVVASADKFVNKSFLRKVAHIQEHHPTLPHPAAPHPFTRWWEMQMMRAVNAANIAFVIVKFSLILSRGASVLGYKCR</sequence>
<dbReference type="PANTHER" id="PTHR33919">
    <property type="entry name" value="OS09G0127700 PROTEIN"/>
    <property type="match status" value="1"/>
</dbReference>
<dbReference type="EMBL" id="JBBPBK010000010">
    <property type="protein sequence ID" value="KAK9276754.1"/>
    <property type="molecule type" value="Genomic_DNA"/>
</dbReference>
<evidence type="ECO:0000256" key="1">
    <source>
        <dbReference type="SAM" id="MobiDB-lite"/>
    </source>
</evidence>
<protein>
    <submittedName>
        <fullName evidence="3">Uncharacterized protein</fullName>
    </submittedName>
</protein>
<feature type="transmembrane region" description="Helical" evidence="2">
    <location>
        <begin position="140"/>
        <end position="157"/>
    </location>
</feature>
<accession>A0AAP0RF68</accession>
<feature type="compositionally biased region" description="Polar residues" evidence="1">
    <location>
        <begin position="1"/>
        <end position="18"/>
    </location>
</feature>
<gene>
    <name evidence="3" type="ORF">L1049_006290</name>
</gene>
<proteinExistence type="predicted"/>
<organism evidence="3 4">
    <name type="scientific">Liquidambar formosana</name>
    <name type="common">Formosan gum</name>
    <dbReference type="NCBI Taxonomy" id="63359"/>
    <lineage>
        <taxon>Eukaryota</taxon>
        <taxon>Viridiplantae</taxon>
        <taxon>Streptophyta</taxon>
        <taxon>Embryophyta</taxon>
        <taxon>Tracheophyta</taxon>
        <taxon>Spermatophyta</taxon>
        <taxon>Magnoliopsida</taxon>
        <taxon>eudicotyledons</taxon>
        <taxon>Gunneridae</taxon>
        <taxon>Pentapetalae</taxon>
        <taxon>Saxifragales</taxon>
        <taxon>Altingiaceae</taxon>
        <taxon>Liquidambar</taxon>
    </lineage>
</organism>
<keyword evidence="2" id="KW-0812">Transmembrane</keyword>
<keyword evidence="2" id="KW-1133">Transmembrane helix</keyword>
<dbReference type="PANTHER" id="PTHR33919:SF9">
    <property type="entry name" value="RIBOSOME BIOGENESIS NEP1-LIKE PROTEIN"/>
    <property type="match status" value="1"/>
</dbReference>
<evidence type="ECO:0000313" key="3">
    <source>
        <dbReference type="EMBL" id="KAK9276754.1"/>
    </source>
</evidence>
<evidence type="ECO:0000256" key="2">
    <source>
        <dbReference type="SAM" id="Phobius"/>
    </source>
</evidence>
<dbReference type="Proteomes" id="UP001415857">
    <property type="component" value="Unassembled WGS sequence"/>
</dbReference>
<keyword evidence="2" id="KW-0472">Membrane</keyword>
<name>A0AAP0RF68_LIQFO</name>